<dbReference type="AlphaFoldDB" id="A0A2I0TYJ4"/>
<reference evidence="2" key="2">
    <citation type="submission" date="2017-12" db="EMBL/GenBank/DDBJ databases">
        <title>Genome sequence of the Bar-tailed Godwit (Limosa lapponica baueri).</title>
        <authorList>
            <person name="Lima N.C.B."/>
            <person name="Parody-Merino A.M."/>
            <person name="Battley P.F."/>
            <person name="Fidler A.E."/>
            <person name="Prosdocimi F."/>
        </authorList>
    </citation>
    <scope>NUCLEOTIDE SEQUENCE [LARGE SCALE GENOMIC DNA]</scope>
</reference>
<name>A0A2I0TYJ4_LIMLA</name>
<dbReference type="Proteomes" id="UP000233556">
    <property type="component" value="Unassembled WGS sequence"/>
</dbReference>
<evidence type="ECO:0000313" key="1">
    <source>
        <dbReference type="EMBL" id="PKU38895.1"/>
    </source>
</evidence>
<evidence type="ECO:0000313" key="2">
    <source>
        <dbReference type="Proteomes" id="UP000233556"/>
    </source>
</evidence>
<gene>
    <name evidence="1" type="ORF">llap_10801</name>
</gene>
<dbReference type="EMBL" id="KZ506623">
    <property type="protein sequence ID" value="PKU38895.1"/>
    <property type="molecule type" value="Genomic_DNA"/>
</dbReference>
<sequence>MWRLPPESQSCSVTHVHPLGNSSSAYVTSDKATMRRYMGQCVISDVVTPRLLRWSQFAIQRESRTQVSSRHVAAILVG</sequence>
<protein>
    <submittedName>
        <fullName evidence="1">Uncharacterized protein</fullName>
    </submittedName>
</protein>
<accession>A0A2I0TYJ4</accession>
<reference evidence="2" key="1">
    <citation type="submission" date="2017-11" db="EMBL/GenBank/DDBJ databases">
        <authorList>
            <person name="Lima N.C."/>
            <person name="Parody-Merino A.M."/>
            <person name="Battley P.F."/>
            <person name="Fidler A.E."/>
            <person name="Prosdocimi F."/>
        </authorList>
    </citation>
    <scope>NUCLEOTIDE SEQUENCE [LARGE SCALE GENOMIC DNA]</scope>
</reference>
<proteinExistence type="predicted"/>
<keyword evidence="2" id="KW-1185">Reference proteome</keyword>
<organism evidence="1 2">
    <name type="scientific">Limosa lapponica baueri</name>
    <dbReference type="NCBI Taxonomy" id="1758121"/>
    <lineage>
        <taxon>Eukaryota</taxon>
        <taxon>Metazoa</taxon>
        <taxon>Chordata</taxon>
        <taxon>Craniata</taxon>
        <taxon>Vertebrata</taxon>
        <taxon>Euteleostomi</taxon>
        <taxon>Archelosauria</taxon>
        <taxon>Archosauria</taxon>
        <taxon>Dinosauria</taxon>
        <taxon>Saurischia</taxon>
        <taxon>Theropoda</taxon>
        <taxon>Coelurosauria</taxon>
        <taxon>Aves</taxon>
        <taxon>Neognathae</taxon>
        <taxon>Neoaves</taxon>
        <taxon>Charadriiformes</taxon>
        <taxon>Scolopacidae</taxon>
        <taxon>Limosa</taxon>
    </lineage>
</organism>